<dbReference type="Proteomes" id="UP000477722">
    <property type="component" value="Unassembled WGS sequence"/>
</dbReference>
<feature type="non-terminal residue" evidence="2">
    <location>
        <position position="214"/>
    </location>
</feature>
<gene>
    <name evidence="2" type="ORF">G5C65_37365</name>
</gene>
<evidence type="ECO:0000313" key="2">
    <source>
        <dbReference type="EMBL" id="NGO73890.1"/>
    </source>
</evidence>
<dbReference type="InterPro" id="IPR001242">
    <property type="entry name" value="Condensation_dom"/>
</dbReference>
<dbReference type="GO" id="GO:0008610">
    <property type="term" value="P:lipid biosynthetic process"/>
    <property type="evidence" value="ECO:0007669"/>
    <property type="project" value="UniProtKB-ARBA"/>
</dbReference>
<sequence length="214" mass="23309">MIPLSFAQRRLWFIDRFEGPSATYNLPFVVRLTGALDAGALESAVRDVVARHESLRTLIETDAGGVPSQRVVPVAEAVPDVPLVEVAPGELDGAVARAAQHAFDLAAEIPVRARLFRTAAEEHVLLLLIHHIACDGSSMGPLARDLSTAYGARVRGAEPQWAELPVQYADYTMWQRELLGDENDPGSVLSTQVAYWRDELAGAPQPLQLPTDRP</sequence>
<name>A0A6G4XAK7_9ACTN</name>
<organism evidence="2 3">
    <name type="scientific">Streptomyces boncukensis</name>
    <dbReference type="NCBI Taxonomy" id="2711219"/>
    <lineage>
        <taxon>Bacteria</taxon>
        <taxon>Bacillati</taxon>
        <taxon>Actinomycetota</taxon>
        <taxon>Actinomycetes</taxon>
        <taxon>Kitasatosporales</taxon>
        <taxon>Streptomycetaceae</taxon>
        <taxon>Streptomyces</taxon>
    </lineage>
</organism>
<dbReference type="Gene3D" id="3.30.559.10">
    <property type="entry name" value="Chloramphenicol acetyltransferase-like domain"/>
    <property type="match status" value="1"/>
</dbReference>
<dbReference type="Pfam" id="PF00668">
    <property type="entry name" value="Condensation"/>
    <property type="match status" value="1"/>
</dbReference>
<dbReference type="InterPro" id="IPR023213">
    <property type="entry name" value="CAT-like_dom_sf"/>
</dbReference>
<comment type="caution">
    <text evidence="2">The sequence shown here is derived from an EMBL/GenBank/DDBJ whole genome shotgun (WGS) entry which is preliminary data.</text>
</comment>
<evidence type="ECO:0000259" key="1">
    <source>
        <dbReference type="Pfam" id="PF00668"/>
    </source>
</evidence>
<dbReference type="PANTHER" id="PTHR45398">
    <property type="match status" value="1"/>
</dbReference>
<dbReference type="PANTHER" id="PTHR45398:SF1">
    <property type="entry name" value="ENZYME, PUTATIVE (JCVI)-RELATED"/>
    <property type="match status" value="1"/>
</dbReference>
<dbReference type="Gene3D" id="3.30.559.30">
    <property type="entry name" value="Nonribosomal peptide synthetase, condensation domain"/>
    <property type="match status" value="1"/>
</dbReference>
<dbReference type="EMBL" id="JAAKZZ010000967">
    <property type="protein sequence ID" value="NGO73890.1"/>
    <property type="molecule type" value="Genomic_DNA"/>
</dbReference>
<dbReference type="SUPFAM" id="SSF52777">
    <property type="entry name" value="CoA-dependent acyltransferases"/>
    <property type="match status" value="1"/>
</dbReference>
<dbReference type="GO" id="GO:0003824">
    <property type="term" value="F:catalytic activity"/>
    <property type="evidence" value="ECO:0007669"/>
    <property type="project" value="InterPro"/>
</dbReference>
<reference evidence="2 3" key="1">
    <citation type="submission" date="2020-02" db="EMBL/GenBank/DDBJ databases">
        <title>Whole-genome analyses of novel actinobacteria.</title>
        <authorList>
            <person name="Sahin N."/>
            <person name="Tatar D."/>
        </authorList>
    </citation>
    <scope>NUCLEOTIDE SEQUENCE [LARGE SCALE GENOMIC DNA]</scope>
    <source>
        <strain evidence="2 3">SB3404</strain>
    </source>
</reference>
<evidence type="ECO:0000313" key="3">
    <source>
        <dbReference type="Proteomes" id="UP000477722"/>
    </source>
</evidence>
<proteinExistence type="predicted"/>
<protein>
    <submittedName>
        <fullName evidence="2">Nonribosomal peptide synthase</fullName>
    </submittedName>
</protein>
<accession>A0A6G4XAK7</accession>
<dbReference type="RefSeq" id="WP_241266344.1">
    <property type="nucleotide sequence ID" value="NZ_JAAKZZ010000967.1"/>
</dbReference>
<keyword evidence="3" id="KW-1185">Reference proteome</keyword>
<feature type="domain" description="Condensation" evidence="1">
    <location>
        <begin position="1"/>
        <end position="212"/>
    </location>
</feature>
<dbReference type="AlphaFoldDB" id="A0A6G4XAK7"/>